<dbReference type="InterPro" id="IPR013737">
    <property type="entry name" value="Bac_rhamnosid_N"/>
</dbReference>
<dbReference type="Gene3D" id="1.50.10.10">
    <property type="match status" value="1"/>
</dbReference>
<dbReference type="InterPro" id="IPR035398">
    <property type="entry name" value="Bac_rhamnosid_C"/>
</dbReference>
<dbReference type="InterPro" id="IPR008928">
    <property type="entry name" value="6-hairpin_glycosidase_sf"/>
</dbReference>
<feature type="domain" description="Alpha-L-rhamnosidase six-hairpin glycosidase" evidence="6">
    <location>
        <begin position="693"/>
        <end position="1031"/>
    </location>
</feature>
<accession>A0A934VVH3</accession>
<dbReference type="EC" id="3.2.1.40" evidence="2"/>
<reference evidence="8" key="1">
    <citation type="submission" date="2021-01" db="EMBL/GenBank/DDBJ databases">
        <title>Modified the classification status of verrucomicrobia.</title>
        <authorList>
            <person name="Feng X."/>
        </authorList>
    </citation>
    <scope>NUCLEOTIDE SEQUENCE</scope>
    <source>
        <strain evidence="8">KCTC 22041</strain>
    </source>
</reference>
<dbReference type="GO" id="GO:0005975">
    <property type="term" value="P:carbohydrate metabolic process"/>
    <property type="evidence" value="ECO:0007669"/>
    <property type="project" value="InterPro"/>
</dbReference>
<sequence length="1312" mass="142319">MPLHAALEVANPRCEYLTNPQGIDQLKPRFSWIVESAERGEKQTAWQLLVASSPEELASDQGSVWDSGKVMGDETSQIVYAGSDLVSREVCYWKVRSWNKDDEPSPWSETATFSMGLLESSDWSAKWIDGLLPVPTSSEDQQRVIVSATYGAVTGTGSYNVTAQLQELAAEGNYALPVTNDTFGGDPAYNSLKQLRVVYTINGQTLVKTFAEDTLIIFPADLPGILEPEITSARYESVAGTGFNDVTAKLAALDQGEPYSVVVNNTNFGPDPAYNQVKQLRVNYTLNGLSGVALFAENVTFNFPTDLPELVEAPTLTAATYTAIDGSGSRNVLATLNTKAAAGSFSLVVNNANLGGDPAPDKVKRLILEYELDGKQVVKYFDEAATLNFPSDLAEPTNVPYLRKSFTVDKPIARATVYATALGLYELSLNGSRIGDHTLAPDWTTYDKRLRYQAFDVTAQLTNGENVIGAQLANGWYAGHIGNGGYQHWGVSPALFAQMEITYEDGSTQTVVTDGSWKMGNSPLNFTDFMYGEDYDARREVAGWNAPGFDDSAWSGVLLRPGTDVPIDAQVMEPAREVMEIKPISLSEPATGKWTYNMGQNMVGVLRLKITAEAGTKITLRHGERLNPDGTLYTANLRGAPSIDTYICKGGGEETWQPKFTFHGFQYVELTGISEAPTLDTITGIVIASDTPKTGELTTSDGVVNQLQSNIEWGQRGNYLSVPTDCPQRDERLGWMGDAQVFIRTATYNADVAAFFTKWLQDVRDGQYTNGSYPDVAPDDAPSSGTPAWGDAGVICPWIIYEAYGDTRILEDSYASMVGWVNFCKASSPNYIRTLNRGGDYGDWLSINADTSKEMIGTAYYAYSTKLLAKAAAVLGKTDDAATYEALFQSIKSAYIAKYVNTTTGVITSDTQCAYLMALKFDLLPTDALRELATQHLVDDIAAKGTHLSTGFVGVSYLLPVLTKMGRTDVAYQLLHQDTFPSWMFSIKYGATTIWERWDGWTPENGFQTTIMNSFNHYSLGSCGEWLYGTVAGIDMDPEVPGYKKIVIHPQPGGKLTSAKGSLNSIHGLISTSWRTYEGGFTLETEIPANTTATVYVPATGEDDVKESGKAIADAEGVSFVGMEGDFAVFAVESGRYRFTSGDGVDPGGDTVMHDAGAPVKIRISTLMGNDGDGPYEFVSAGPTSVNGGTISVQDGWVIYTPAAGASSTGDSFTYSIRDENGGVSTMTVEVDLIPEDAPVQSTLDFGMNQDGSRRIVFLGVPGRIYRVQMVDHLGTDDWQTVASVQADEDGSFEYLDTASAPSARFYRAVFP</sequence>
<feature type="domain" description="Alpha-L-rhamnosidase concanavalin-like" evidence="4">
    <location>
        <begin position="591"/>
        <end position="687"/>
    </location>
</feature>
<comment type="caution">
    <text evidence="8">The sequence shown here is derived from an EMBL/GenBank/DDBJ whole genome shotgun (WGS) entry which is preliminary data.</text>
</comment>
<dbReference type="Gene3D" id="2.60.120.260">
    <property type="entry name" value="Galactose-binding domain-like"/>
    <property type="match status" value="2"/>
</dbReference>
<dbReference type="Pfam" id="PF05592">
    <property type="entry name" value="Bac_rhamnosid"/>
    <property type="match status" value="1"/>
</dbReference>
<evidence type="ECO:0000259" key="7">
    <source>
        <dbReference type="Pfam" id="PF17390"/>
    </source>
</evidence>
<dbReference type="Pfam" id="PF17963">
    <property type="entry name" value="Big_9"/>
    <property type="match status" value="1"/>
</dbReference>
<dbReference type="Pfam" id="PF25788">
    <property type="entry name" value="Ig_Rha78A_N"/>
    <property type="match status" value="1"/>
</dbReference>
<dbReference type="PANTHER" id="PTHR33307:SF6">
    <property type="entry name" value="ALPHA-RHAMNOSIDASE (EUROFUNG)-RELATED"/>
    <property type="match status" value="1"/>
</dbReference>
<dbReference type="InterPro" id="IPR016007">
    <property type="entry name" value="Alpha_rhamnosid"/>
</dbReference>
<dbReference type="Gene3D" id="2.60.40.3440">
    <property type="match status" value="1"/>
</dbReference>
<gene>
    <name evidence="8" type="ORF">JIN85_05195</name>
</gene>
<evidence type="ECO:0000313" key="9">
    <source>
        <dbReference type="Proteomes" id="UP000603141"/>
    </source>
</evidence>
<dbReference type="InterPro" id="IPR012341">
    <property type="entry name" value="6hp_glycosidase-like_sf"/>
</dbReference>
<name>A0A934VVH3_9BACT</name>
<organism evidence="8 9">
    <name type="scientific">Luteolibacter pohnpeiensis</name>
    <dbReference type="NCBI Taxonomy" id="454153"/>
    <lineage>
        <taxon>Bacteria</taxon>
        <taxon>Pseudomonadati</taxon>
        <taxon>Verrucomicrobiota</taxon>
        <taxon>Verrucomicrobiia</taxon>
        <taxon>Verrucomicrobiales</taxon>
        <taxon>Verrucomicrobiaceae</taxon>
        <taxon>Luteolibacter</taxon>
    </lineage>
</organism>
<feature type="domain" description="Alpha-L-rhamnosidase C-terminal" evidence="7">
    <location>
        <begin position="1033"/>
        <end position="1110"/>
    </location>
</feature>
<dbReference type="InterPro" id="IPR013783">
    <property type="entry name" value="Ig-like_fold"/>
</dbReference>
<dbReference type="PANTHER" id="PTHR33307">
    <property type="entry name" value="ALPHA-RHAMNOSIDASE (EUROFUNG)"/>
    <property type="match status" value="1"/>
</dbReference>
<dbReference type="GO" id="GO:0030596">
    <property type="term" value="F:alpha-L-rhamnosidase activity"/>
    <property type="evidence" value="ECO:0007669"/>
    <property type="project" value="UniProtKB-EC"/>
</dbReference>
<evidence type="ECO:0000259" key="5">
    <source>
        <dbReference type="Pfam" id="PF08531"/>
    </source>
</evidence>
<keyword evidence="3 8" id="KW-0378">Hydrolase</keyword>
<evidence type="ECO:0000256" key="3">
    <source>
        <dbReference type="ARBA" id="ARBA00022801"/>
    </source>
</evidence>
<evidence type="ECO:0000256" key="1">
    <source>
        <dbReference type="ARBA" id="ARBA00001445"/>
    </source>
</evidence>
<evidence type="ECO:0000313" key="8">
    <source>
        <dbReference type="EMBL" id="MBK1881798.1"/>
    </source>
</evidence>
<dbReference type="Gene3D" id="2.60.40.10">
    <property type="entry name" value="Immunoglobulins"/>
    <property type="match status" value="1"/>
</dbReference>
<evidence type="ECO:0000259" key="6">
    <source>
        <dbReference type="Pfam" id="PF17389"/>
    </source>
</evidence>
<evidence type="ECO:0000256" key="2">
    <source>
        <dbReference type="ARBA" id="ARBA00012652"/>
    </source>
</evidence>
<dbReference type="EMBL" id="JAENIJ010000006">
    <property type="protein sequence ID" value="MBK1881798.1"/>
    <property type="molecule type" value="Genomic_DNA"/>
</dbReference>
<dbReference type="Gene3D" id="2.60.420.10">
    <property type="entry name" value="Maltose phosphorylase, domain 3"/>
    <property type="match status" value="1"/>
</dbReference>
<feature type="domain" description="Bacterial alpha-L-rhamnosidase N-terminal" evidence="5">
    <location>
        <begin position="410"/>
        <end position="576"/>
    </location>
</feature>
<dbReference type="InterPro" id="IPR035396">
    <property type="entry name" value="Bac_rhamnosid6H"/>
</dbReference>
<dbReference type="Pfam" id="PF17389">
    <property type="entry name" value="Bac_rhamnosid6H"/>
    <property type="match status" value="1"/>
</dbReference>
<proteinExistence type="predicted"/>
<evidence type="ECO:0000259" key="4">
    <source>
        <dbReference type="Pfam" id="PF05592"/>
    </source>
</evidence>
<dbReference type="Pfam" id="PF08531">
    <property type="entry name" value="Bac_rhamnosid_N"/>
    <property type="match status" value="1"/>
</dbReference>
<keyword evidence="9" id="KW-1185">Reference proteome</keyword>
<comment type="catalytic activity">
    <reaction evidence="1">
        <text>Hydrolysis of terminal non-reducing alpha-L-rhamnose residues in alpha-L-rhamnosides.</text>
        <dbReference type="EC" id="3.2.1.40"/>
    </reaction>
</comment>
<dbReference type="Pfam" id="PF17390">
    <property type="entry name" value="Bac_rhamnosid_C"/>
    <property type="match status" value="1"/>
</dbReference>
<dbReference type="SUPFAM" id="SSF48208">
    <property type="entry name" value="Six-hairpin glycosidases"/>
    <property type="match status" value="1"/>
</dbReference>
<protein>
    <recommendedName>
        <fullName evidence="2">alpha-L-rhamnosidase</fullName>
        <ecNumber evidence="2">3.2.1.40</ecNumber>
    </recommendedName>
</protein>
<dbReference type="InterPro" id="IPR008902">
    <property type="entry name" value="Rhamnosid_concanavalin"/>
</dbReference>
<dbReference type="Proteomes" id="UP000603141">
    <property type="component" value="Unassembled WGS sequence"/>
</dbReference>